<dbReference type="PANTHER" id="PTHR37031">
    <property type="entry name" value="METALLOPHOSPHATASE BINDING DOMAIN PROTEIN"/>
    <property type="match status" value="1"/>
</dbReference>
<protein>
    <submittedName>
        <fullName evidence="1">Uncharacterized protein</fullName>
    </submittedName>
</protein>
<accession>K0IG58</accession>
<dbReference type="EMBL" id="CP002408">
    <property type="protein sequence ID" value="AFU57798.1"/>
    <property type="molecule type" value="Genomic_DNA"/>
</dbReference>
<gene>
    <name evidence="1" type="ordered locus">Ngar_c08560</name>
</gene>
<evidence type="ECO:0000313" key="1">
    <source>
        <dbReference type="EMBL" id="AFU57798.1"/>
    </source>
</evidence>
<dbReference type="KEGG" id="nga:Ngar_c08560"/>
<evidence type="ECO:0000313" key="2">
    <source>
        <dbReference type="Proteomes" id="UP000008037"/>
    </source>
</evidence>
<dbReference type="Proteomes" id="UP000008037">
    <property type="component" value="Chromosome"/>
</dbReference>
<dbReference type="PANTHER" id="PTHR37031:SF2">
    <property type="entry name" value="PHOD-LIKE PHOSPHATASE METALLOPHOSPHATASE DOMAIN-CONTAINING PROTEIN"/>
    <property type="match status" value="1"/>
</dbReference>
<dbReference type="InterPro" id="IPR029052">
    <property type="entry name" value="Metallo-depent_PP-like"/>
</dbReference>
<keyword evidence="2" id="KW-1185">Reference proteome</keyword>
<dbReference type="PATRIC" id="fig|1237085.11.peg.818"/>
<dbReference type="Gene3D" id="3.60.21.70">
    <property type="entry name" value="PhoD-like phosphatase"/>
    <property type="match status" value="1"/>
</dbReference>
<dbReference type="InterPro" id="IPR038607">
    <property type="entry name" value="PhoD-like_sf"/>
</dbReference>
<name>K0IG58_NITGG</name>
<dbReference type="HOGENOM" id="CLU_020671_0_0_2"/>
<reference evidence="1 2" key="1">
    <citation type="journal article" date="2012" name="Environ. Microbiol.">
        <title>The genome of the ammonia-oxidizing Candidatus Nitrososphaera gargensis: insights into metabolic versatility and environmental adaptations.</title>
        <authorList>
            <person name="Spang A."/>
            <person name="Poehlein A."/>
            <person name="Offre P."/>
            <person name="Zumbragel S."/>
            <person name="Haider S."/>
            <person name="Rychlik N."/>
            <person name="Nowka B."/>
            <person name="Schmeisser C."/>
            <person name="Lebedeva E.V."/>
            <person name="Rattei T."/>
            <person name="Bohm C."/>
            <person name="Schmid M."/>
            <person name="Galushko A."/>
            <person name="Hatzenpichler R."/>
            <person name="Weinmaier T."/>
            <person name="Daniel R."/>
            <person name="Schleper C."/>
            <person name="Spieck E."/>
            <person name="Streit W."/>
            <person name="Wagner M."/>
        </authorList>
    </citation>
    <scope>NUCLEOTIDE SEQUENCE [LARGE SCALE GENOMIC DNA]</scope>
    <source>
        <strain evidence="2">Ga9.2</strain>
    </source>
</reference>
<proteinExistence type="predicted"/>
<dbReference type="BioCyc" id="CNIT1237085:G1324-854-MONOMER"/>
<dbReference type="AlphaFoldDB" id="K0IG58"/>
<dbReference type="SUPFAM" id="SSF56300">
    <property type="entry name" value="Metallo-dependent phosphatases"/>
    <property type="match status" value="1"/>
</dbReference>
<organism evidence="1 2">
    <name type="scientific">Nitrososphaera gargensis (strain Ga9.2)</name>
    <dbReference type="NCBI Taxonomy" id="1237085"/>
    <lineage>
        <taxon>Archaea</taxon>
        <taxon>Nitrososphaerota</taxon>
        <taxon>Nitrososphaeria</taxon>
        <taxon>Nitrososphaerales</taxon>
        <taxon>Nitrososphaeraceae</taxon>
        <taxon>Nitrososphaera</taxon>
    </lineage>
</organism>
<dbReference type="InParanoid" id="K0IG58"/>
<sequence>MIKAEILRFADLKAGQTTPVGLGIAKSLRLGQHLHMVLVVTRPNNFSKMAFPTDELLAYDVEITDDVGKTMTLKDLGLIGGKNSIVYQRETLPTFFLRGKDAPLNFLHGSCRKLHGKGEDCLAAADDLIESSFADLKRRPNVLFLTGDQIYADDVAGPLSHYLTQLGIRLLGWEEKINGVGKKLTEIRIGERQSLVKKYAGFTSPNAGNHLLSFGEFAAMYLLAWNAENWPAKFPDISTVSKEHQNKYREQIRQLEHTRKDLPAVRRVLANIPTYMIFDDHEITDDWNITREWQENVKGSKCGKQVVANGLAAYWAFQGWGNDPALYSSDFIGKIVEFLGKNGEPTEAERDAFEDLLWNFDNWTFRAPITPLTVVMDCRTQRQYDSHDGPPQLLSSKGFHSILQAAKEANYQKGDPIIIVLPTPVFGFLLLEALQKAAAKITGVYKLDLETWFANESGLVNFLSFLMHSLGPRHCIFLSGDVHYGFTISAAFALLQNGHEYLHMSITQLNSSALKTTSLVKIAFISEIMGRIRQLFPWRQVVRIGWVNGGLSNNRFSSKSLRIKGKPTRHLYVRPRKSPELSKQRSPDWIEARTIVKASGSIIPPLLISDNNIGLVSIEDSKVIQRFLVRKEITKDTRIHQTVVEMNQGRNELDELISAKMREFATEHSTVSSHESAN</sequence>